<dbReference type="Proteomes" id="UP001442494">
    <property type="component" value="Unassembled WGS sequence"/>
</dbReference>
<sequence>MVDFDNIGKLMHLPLADIEPGEQFSASEFIITAAADAVLQSNGRNWIPILVKEIGDYQYQVVSNHFVYAVAQQAELERVWCIVIQPEPKSIEQARILAREVTPKVNLSTASRDTILAALRYLIAEPDGTLKGVDAIVAANRIAAADRKNWSGFSPITTLKCGITKGKKLDALAKVFFLSPPAAPTPPPEVISIKQASREEIFSRISYLSTNKISGFEAVDVEKAADIIFTASKGKWKSLNPISKLECAIDTAKIKTLKTVFSL</sequence>
<name>A0ABV0JUQ9_9CYAN</name>
<keyword evidence="2" id="KW-1185">Reference proteome</keyword>
<gene>
    <name evidence="1" type="ORF">NDI37_22285</name>
</gene>
<accession>A0ABV0JUQ9</accession>
<proteinExistence type="predicted"/>
<dbReference type="RefSeq" id="WP_190419447.1">
    <property type="nucleotide sequence ID" value="NZ_JAMPKK010000061.1"/>
</dbReference>
<evidence type="ECO:0000313" key="1">
    <source>
        <dbReference type="EMBL" id="MEP0867184.1"/>
    </source>
</evidence>
<dbReference type="EMBL" id="JAMPKK010000061">
    <property type="protein sequence ID" value="MEP0867184.1"/>
    <property type="molecule type" value="Genomic_DNA"/>
</dbReference>
<organism evidence="1 2">
    <name type="scientific">Funiculus sociatus GB2-A5</name>
    <dbReference type="NCBI Taxonomy" id="2933946"/>
    <lineage>
        <taxon>Bacteria</taxon>
        <taxon>Bacillati</taxon>
        <taxon>Cyanobacteriota</taxon>
        <taxon>Cyanophyceae</taxon>
        <taxon>Coleofasciculales</taxon>
        <taxon>Coleofasciculaceae</taxon>
        <taxon>Funiculus</taxon>
    </lineage>
</organism>
<protein>
    <submittedName>
        <fullName evidence="1">Rho termination factor</fullName>
    </submittedName>
</protein>
<reference evidence="1 2" key="1">
    <citation type="submission" date="2022-04" db="EMBL/GenBank/DDBJ databases">
        <title>Positive selection, recombination, and allopatry shape intraspecific diversity of widespread and dominant cyanobacteria.</title>
        <authorList>
            <person name="Wei J."/>
            <person name="Shu W."/>
            <person name="Hu C."/>
        </authorList>
    </citation>
    <scope>NUCLEOTIDE SEQUENCE [LARGE SCALE GENOMIC DNA]</scope>
    <source>
        <strain evidence="1 2">GB2-A5</strain>
    </source>
</reference>
<comment type="caution">
    <text evidence="1">The sequence shown here is derived from an EMBL/GenBank/DDBJ whole genome shotgun (WGS) entry which is preliminary data.</text>
</comment>
<evidence type="ECO:0000313" key="2">
    <source>
        <dbReference type="Proteomes" id="UP001442494"/>
    </source>
</evidence>